<feature type="compositionally biased region" description="Basic and acidic residues" evidence="8">
    <location>
        <begin position="164"/>
        <end position="174"/>
    </location>
</feature>
<dbReference type="PROSITE" id="PS00479">
    <property type="entry name" value="ZF_DAG_PE_1"/>
    <property type="match status" value="1"/>
</dbReference>
<feature type="region of interest" description="Disordered" evidence="8">
    <location>
        <begin position="662"/>
        <end position="681"/>
    </location>
</feature>
<keyword evidence="5 6" id="KW-0175">Coiled coil</keyword>
<evidence type="ECO:0000256" key="8">
    <source>
        <dbReference type="SAM" id="MobiDB-lite"/>
    </source>
</evidence>
<evidence type="ECO:0000256" key="2">
    <source>
        <dbReference type="ARBA" id="ARBA00022723"/>
    </source>
</evidence>
<dbReference type="GO" id="GO:0051056">
    <property type="term" value="P:regulation of small GTPase mediated signal transduction"/>
    <property type="evidence" value="ECO:0007669"/>
    <property type="project" value="UniProtKB-ARBA"/>
</dbReference>
<feature type="domain" description="F-BAR" evidence="11">
    <location>
        <begin position="366"/>
        <end position="646"/>
    </location>
</feature>
<evidence type="ECO:0000256" key="7">
    <source>
        <dbReference type="SAM" id="Coils"/>
    </source>
</evidence>
<evidence type="ECO:0000256" key="3">
    <source>
        <dbReference type="ARBA" id="ARBA00022771"/>
    </source>
</evidence>
<dbReference type="GO" id="GO:0005096">
    <property type="term" value="F:GTPase activator activity"/>
    <property type="evidence" value="ECO:0007669"/>
    <property type="project" value="UniProtKB-KW"/>
</dbReference>
<feature type="compositionally biased region" description="Polar residues" evidence="8">
    <location>
        <begin position="1"/>
        <end position="32"/>
    </location>
</feature>
<dbReference type="CDD" id="cd00159">
    <property type="entry name" value="RhoGAP"/>
    <property type="match status" value="1"/>
</dbReference>
<evidence type="ECO:0000256" key="1">
    <source>
        <dbReference type="ARBA" id="ARBA00022468"/>
    </source>
</evidence>
<dbReference type="InterPro" id="IPR002219">
    <property type="entry name" value="PKC_DAG/PE"/>
</dbReference>
<protein>
    <submittedName>
        <fullName evidence="12">RhoGAP domain-containing protein</fullName>
    </submittedName>
</protein>
<dbReference type="Gene3D" id="1.20.1270.60">
    <property type="entry name" value="Arfaptin homology (AH) domain/BAR domain"/>
    <property type="match status" value="1"/>
</dbReference>
<feature type="region of interest" description="Disordered" evidence="8">
    <location>
        <begin position="516"/>
        <end position="557"/>
    </location>
</feature>
<feature type="domain" description="Rho-GAP" evidence="10">
    <location>
        <begin position="840"/>
        <end position="1044"/>
    </location>
</feature>
<keyword evidence="2" id="KW-0479">Metal-binding</keyword>
<dbReference type="InterPro" id="IPR046349">
    <property type="entry name" value="C1-like_sf"/>
</dbReference>
<evidence type="ECO:0000313" key="13">
    <source>
        <dbReference type="Proteomes" id="UP001201812"/>
    </source>
</evidence>
<feature type="region of interest" description="Disordered" evidence="8">
    <location>
        <begin position="1"/>
        <end position="41"/>
    </location>
</feature>
<dbReference type="EMBL" id="JAKKPZ010000006">
    <property type="protein sequence ID" value="KAI1720094.1"/>
    <property type="molecule type" value="Genomic_DNA"/>
</dbReference>
<feature type="coiled-coil region" evidence="7">
    <location>
        <begin position="125"/>
        <end position="152"/>
    </location>
</feature>
<feature type="compositionally biased region" description="Basic and acidic residues" evidence="8">
    <location>
        <begin position="668"/>
        <end position="677"/>
    </location>
</feature>
<keyword evidence="3" id="KW-0863">Zinc-finger</keyword>
<gene>
    <name evidence="12" type="ORF">DdX_05467</name>
</gene>
<feature type="domain" description="Phorbol-ester/DAG-type" evidence="9">
    <location>
        <begin position="776"/>
        <end position="821"/>
    </location>
</feature>
<proteinExistence type="predicted"/>
<dbReference type="PROSITE" id="PS50081">
    <property type="entry name" value="ZF_DAG_PE_2"/>
    <property type="match status" value="1"/>
</dbReference>
<dbReference type="GO" id="GO:0008270">
    <property type="term" value="F:zinc ion binding"/>
    <property type="evidence" value="ECO:0007669"/>
    <property type="project" value="UniProtKB-KW"/>
</dbReference>
<feature type="compositionally biased region" description="Polar residues" evidence="8">
    <location>
        <begin position="1162"/>
        <end position="1174"/>
    </location>
</feature>
<keyword evidence="13" id="KW-1185">Reference proteome</keyword>
<dbReference type="Gene3D" id="1.10.555.10">
    <property type="entry name" value="Rho GTPase activation protein"/>
    <property type="match status" value="1"/>
</dbReference>
<sequence length="1364" mass="152172">MDPSTSDINSSNVPNNSAENNTEVEAGTTQPEENPLHVRRKSKPKVHIGKHLCVDTSKQSLTRFDLILLETFQDESLNEGDGKPCSSCCHSFDTGDSQNDNEDCCDDYSVSSSSLSSTSTFVDQFRAIRDLANLAEEEEEEQENDEREQNCRMEFTDRLFRMSTDGEKSGEDLNGRSLVQEQSPRDGQTQHCAARFNSNWSDKIPSYRKKSNPSSIPPRLESTTASSGFSSGSYSSSNGPGISTTGGGIANAAVHLLNGVLSLPPNSELSSNSNATMEQAHSKIGSYRPPLAAGQATQPVPTKMPHHARLVRRHSTCQPDRINSAQSLSTLRLNNAHHHSTGGEIPGIELESTAYQSPGRANGTCDSASACLMKELLCDHDNGLEMAFDRCKAWSKYAGHLLSFMRSRLSLEHDHVRNMQKLADQTKSLLVADSNNNYLPLVNIFDELMDNSLHFSNRAEKTINTLQHRFICTLENRQKEHDLKRRKLKSDWAKQKKQLDTCADELRRARQNLNAKEGGYVKARDSTLRHEQSVPPMGLPSNVDPQKKRKELEKKRKTEEDAFIRKTDAENEVARLERELEARKIGLSELRLRIIGELCDLIRHCDLTTTACASHFFKAFADLFAPVPEDYEKLAHLTIHESPGSEYMAFLQSQNFPARSVSTSSLPRADKCGDSDKNSFAQCRSPYTERERIYMRDRHHSSANMASAPSACSSSMTSANDASSPSMPNRRRNALNADEHEHIIAETTQRRQKKSMTRLFEQSSSSSVEPSDAAKSHQLQRTRQVTKCAQCEHYVVFDAVKCLKCAIIFHKKCLGGVNISCGPSAITESSAQRRMSIFGVSLQGHLEAQHRKIPLILEKCVDELQKRGMTCKGLYRTCGVKSKIEQICVSFEQTGSYDDVDLSDVHPMNIASVVKLYLRRLPEPLFTYDLYKDCTGNGSLDLAADPQSLIQGLKDLASQLPQQNYDTLRYLMLHLKRVTWFEVDNLMTASNLAAVIAPSLIWQRSCPTATSREHSYNICSSFINDAHQQTKVVELLVQNAFEIFDVDRIADWKEFFNQHPDVKEPKLVDPETEADIEKKANMELDDDGDCLEDEEEYDICEEYPDMPSPANNLCSSSARDISNGSKIANSQGIVNNGQNANGEPLSAPIKGLYNKKHYPSVASPSSTRHSTSLNPYPKPASPRRAGKQRSFTTSILVSPQSDRKFAILPQKQLSMDEDAHGRNNQNWNDIEKKRVLRSGEVVVDIKKDQYCSPSYSSGRGSKAGKLSSASFNTPQSTTEIPSADSASYSDIQRTQDSRMRRRRLERSSNNAAGCMDYDDRDHIISNAYKSSDQNAASKNNVMDPERVCLQSVGVLFSGSDVSYV</sequence>
<feature type="compositionally biased region" description="Polar residues" evidence="8">
    <location>
        <begin position="1267"/>
        <end position="1292"/>
    </location>
</feature>
<dbReference type="Proteomes" id="UP001201812">
    <property type="component" value="Unassembled WGS sequence"/>
</dbReference>
<dbReference type="Pfam" id="PF22699">
    <property type="entry name" value="GMIP-like_FCH"/>
    <property type="match status" value="1"/>
</dbReference>
<feature type="region of interest" description="Disordered" evidence="8">
    <location>
        <begin position="1156"/>
        <end position="1189"/>
    </location>
</feature>
<dbReference type="Pfam" id="PF00620">
    <property type="entry name" value="RhoGAP"/>
    <property type="match status" value="1"/>
</dbReference>
<comment type="caution">
    <text evidence="12">The sequence shown here is derived from an EMBL/GenBank/DDBJ whole genome shotgun (WGS) entry which is preliminary data.</text>
</comment>
<dbReference type="InterPro" id="IPR000198">
    <property type="entry name" value="RhoGAP_dom"/>
</dbReference>
<feature type="region of interest" description="Disordered" evidence="8">
    <location>
        <begin position="203"/>
        <end position="239"/>
    </location>
</feature>
<dbReference type="PROSITE" id="PS50238">
    <property type="entry name" value="RHOGAP"/>
    <property type="match status" value="1"/>
</dbReference>
<dbReference type="InterPro" id="IPR031160">
    <property type="entry name" value="F_BAR_dom"/>
</dbReference>
<feature type="region of interest" description="Disordered" evidence="8">
    <location>
        <begin position="164"/>
        <end position="190"/>
    </location>
</feature>
<feature type="compositionally biased region" description="Basic and acidic residues" evidence="8">
    <location>
        <begin position="522"/>
        <end position="532"/>
    </location>
</feature>
<dbReference type="SUPFAM" id="SSF103657">
    <property type="entry name" value="BAR/IMD domain-like"/>
    <property type="match status" value="1"/>
</dbReference>
<dbReference type="InterPro" id="IPR027267">
    <property type="entry name" value="AH/BAR_dom_sf"/>
</dbReference>
<dbReference type="PROSITE" id="PS51741">
    <property type="entry name" value="F_BAR"/>
    <property type="match status" value="1"/>
</dbReference>
<feature type="compositionally biased region" description="Low complexity" evidence="8">
    <location>
        <begin position="222"/>
        <end position="239"/>
    </location>
</feature>
<feature type="compositionally biased region" description="Polar residues" evidence="8">
    <location>
        <begin position="177"/>
        <end position="190"/>
    </location>
</feature>
<feature type="compositionally biased region" description="Low complexity" evidence="8">
    <location>
        <begin position="702"/>
        <end position="726"/>
    </location>
</feature>
<dbReference type="PANTHER" id="PTHR15228">
    <property type="entry name" value="SPERMATHECAL PHYSIOLOGY VARIANT"/>
    <property type="match status" value="1"/>
</dbReference>
<dbReference type="SMART" id="SM00055">
    <property type="entry name" value="FCH"/>
    <property type="match status" value="1"/>
</dbReference>
<evidence type="ECO:0000259" key="9">
    <source>
        <dbReference type="PROSITE" id="PS50081"/>
    </source>
</evidence>
<dbReference type="SUPFAM" id="SSF57889">
    <property type="entry name" value="Cysteine-rich domain"/>
    <property type="match status" value="1"/>
</dbReference>
<dbReference type="InterPro" id="IPR001060">
    <property type="entry name" value="FCH_dom"/>
</dbReference>
<dbReference type="InterPro" id="IPR054713">
    <property type="entry name" value="GMIP/FCHO2-like_FCH"/>
</dbReference>
<organism evidence="12 13">
    <name type="scientific">Ditylenchus destructor</name>
    <dbReference type="NCBI Taxonomy" id="166010"/>
    <lineage>
        <taxon>Eukaryota</taxon>
        <taxon>Metazoa</taxon>
        <taxon>Ecdysozoa</taxon>
        <taxon>Nematoda</taxon>
        <taxon>Chromadorea</taxon>
        <taxon>Rhabditida</taxon>
        <taxon>Tylenchina</taxon>
        <taxon>Tylenchomorpha</taxon>
        <taxon>Sphaerularioidea</taxon>
        <taxon>Anguinidae</taxon>
        <taxon>Anguininae</taxon>
        <taxon>Ditylenchus</taxon>
    </lineage>
</organism>
<dbReference type="PANTHER" id="PTHR15228:SF25">
    <property type="entry name" value="F-BAR DOMAIN-CONTAINING PROTEIN"/>
    <property type="match status" value="1"/>
</dbReference>
<reference evidence="12" key="1">
    <citation type="submission" date="2022-01" db="EMBL/GenBank/DDBJ databases">
        <title>Genome Sequence Resource for Two Populations of Ditylenchus destructor, the Migratory Endoparasitic Phytonematode.</title>
        <authorList>
            <person name="Zhang H."/>
            <person name="Lin R."/>
            <person name="Xie B."/>
        </authorList>
    </citation>
    <scope>NUCLEOTIDE SEQUENCE</scope>
    <source>
        <strain evidence="12">BazhouSP</strain>
    </source>
</reference>
<feature type="region of interest" description="Disordered" evidence="8">
    <location>
        <begin position="701"/>
        <end position="779"/>
    </location>
</feature>
<keyword evidence="1" id="KW-0343">GTPase activation</keyword>
<dbReference type="SMART" id="SM00109">
    <property type="entry name" value="C1"/>
    <property type="match status" value="1"/>
</dbReference>
<dbReference type="SUPFAM" id="SSF48350">
    <property type="entry name" value="GTPase activation domain, GAP"/>
    <property type="match status" value="1"/>
</dbReference>
<dbReference type="InterPro" id="IPR008936">
    <property type="entry name" value="Rho_GTPase_activation_prot"/>
</dbReference>
<dbReference type="SMART" id="SM00324">
    <property type="entry name" value="RhoGAP"/>
    <property type="match status" value="1"/>
</dbReference>
<accession>A0AAD4NCD7</accession>
<name>A0AAD4NCD7_9BILA</name>
<keyword evidence="4" id="KW-0862">Zinc</keyword>
<feature type="region of interest" description="Disordered" evidence="8">
    <location>
        <begin position="1252"/>
        <end position="1316"/>
    </location>
</feature>
<dbReference type="InterPro" id="IPR051025">
    <property type="entry name" value="RhoGAP"/>
</dbReference>
<evidence type="ECO:0000256" key="5">
    <source>
        <dbReference type="ARBA" id="ARBA00023054"/>
    </source>
</evidence>
<dbReference type="GO" id="GO:0007165">
    <property type="term" value="P:signal transduction"/>
    <property type="evidence" value="ECO:0007669"/>
    <property type="project" value="InterPro"/>
</dbReference>
<evidence type="ECO:0000259" key="10">
    <source>
        <dbReference type="PROSITE" id="PS50238"/>
    </source>
</evidence>
<evidence type="ECO:0000313" key="12">
    <source>
        <dbReference type="EMBL" id="KAI1720094.1"/>
    </source>
</evidence>
<evidence type="ECO:0000256" key="4">
    <source>
        <dbReference type="ARBA" id="ARBA00022833"/>
    </source>
</evidence>
<evidence type="ECO:0000256" key="6">
    <source>
        <dbReference type="PROSITE-ProRule" id="PRU01077"/>
    </source>
</evidence>
<feature type="coiled-coil region" evidence="7">
    <location>
        <begin position="559"/>
        <end position="593"/>
    </location>
</feature>
<evidence type="ECO:0000259" key="11">
    <source>
        <dbReference type="PROSITE" id="PS51741"/>
    </source>
</evidence>